<dbReference type="EMBL" id="CM044707">
    <property type="protein sequence ID" value="KAI5655611.1"/>
    <property type="molecule type" value="Genomic_DNA"/>
</dbReference>
<accession>A0ACC0A4W0</accession>
<name>A0ACC0A4W0_CATRO</name>
<evidence type="ECO:0000313" key="2">
    <source>
        <dbReference type="Proteomes" id="UP001060085"/>
    </source>
</evidence>
<reference evidence="2" key="1">
    <citation type="journal article" date="2023" name="Nat. Plants">
        <title>Single-cell RNA sequencing provides a high-resolution roadmap for understanding the multicellular compartmentation of specialized metabolism.</title>
        <authorList>
            <person name="Sun S."/>
            <person name="Shen X."/>
            <person name="Li Y."/>
            <person name="Li Y."/>
            <person name="Wang S."/>
            <person name="Li R."/>
            <person name="Zhang H."/>
            <person name="Shen G."/>
            <person name="Guo B."/>
            <person name="Wei J."/>
            <person name="Xu J."/>
            <person name="St-Pierre B."/>
            <person name="Chen S."/>
            <person name="Sun C."/>
        </authorList>
    </citation>
    <scope>NUCLEOTIDE SEQUENCE [LARGE SCALE GENOMIC DNA]</scope>
</reference>
<dbReference type="Proteomes" id="UP001060085">
    <property type="component" value="Linkage Group LG07"/>
</dbReference>
<keyword evidence="2" id="KW-1185">Reference proteome</keyword>
<protein>
    <submittedName>
        <fullName evidence="1">Uncharacterized protein</fullName>
    </submittedName>
</protein>
<comment type="caution">
    <text evidence="1">The sequence shown here is derived from an EMBL/GenBank/DDBJ whole genome shotgun (WGS) entry which is preliminary data.</text>
</comment>
<gene>
    <name evidence="1" type="ORF">M9H77_32798</name>
</gene>
<evidence type="ECO:0000313" key="1">
    <source>
        <dbReference type="EMBL" id="KAI5655611.1"/>
    </source>
</evidence>
<sequence length="173" mass="18544">MGSEGNQMNDGTSFQPSETSLCANGCGFFGSAATMNLCSKCYRDFRMKEEQTATAKKAFEKLVSKNDSRVGSSESLAVVSKAAASSSTAEPVEREEADLASASAGVINKTSNRCFCCKKKVGVMGFTCRCGSTFCGLHRYPEKHDCSFDFKGQGRDAIAKANPVVKADKIQRI</sequence>
<proteinExistence type="predicted"/>
<organism evidence="1 2">
    <name type="scientific">Catharanthus roseus</name>
    <name type="common">Madagascar periwinkle</name>
    <name type="synonym">Vinca rosea</name>
    <dbReference type="NCBI Taxonomy" id="4058"/>
    <lineage>
        <taxon>Eukaryota</taxon>
        <taxon>Viridiplantae</taxon>
        <taxon>Streptophyta</taxon>
        <taxon>Embryophyta</taxon>
        <taxon>Tracheophyta</taxon>
        <taxon>Spermatophyta</taxon>
        <taxon>Magnoliopsida</taxon>
        <taxon>eudicotyledons</taxon>
        <taxon>Gunneridae</taxon>
        <taxon>Pentapetalae</taxon>
        <taxon>asterids</taxon>
        <taxon>lamiids</taxon>
        <taxon>Gentianales</taxon>
        <taxon>Apocynaceae</taxon>
        <taxon>Rauvolfioideae</taxon>
        <taxon>Vinceae</taxon>
        <taxon>Catharanthinae</taxon>
        <taxon>Catharanthus</taxon>
    </lineage>
</organism>